<gene>
    <name evidence="3" type="ORF">AVL62_02090</name>
</gene>
<feature type="transmembrane region" description="Helical" evidence="2">
    <location>
        <begin position="293"/>
        <end position="310"/>
    </location>
</feature>
<comment type="caution">
    <text evidence="3">The sequence shown here is derived from an EMBL/GenBank/DDBJ whole genome shotgun (WGS) entry which is preliminary data.</text>
</comment>
<evidence type="ECO:0000256" key="2">
    <source>
        <dbReference type="SAM" id="Phobius"/>
    </source>
</evidence>
<evidence type="ECO:0000313" key="3">
    <source>
        <dbReference type="EMBL" id="KUG53595.1"/>
    </source>
</evidence>
<organism evidence="3 4">
    <name type="scientific">Serinicoccus chungangensis</name>
    <dbReference type="NCBI Taxonomy" id="767452"/>
    <lineage>
        <taxon>Bacteria</taxon>
        <taxon>Bacillati</taxon>
        <taxon>Actinomycetota</taxon>
        <taxon>Actinomycetes</taxon>
        <taxon>Micrococcales</taxon>
        <taxon>Ornithinimicrobiaceae</taxon>
        <taxon>Serinicoccus</taxon>
    </lineage>
</organism>
<accession>A0A0W8I5S3</accession>
<dbReference type="AlphaFoldDB" id="A0A0W8I5S3"/>
<sequence>MTIIGEDLPDVEDTTVEELRAQQEQLEQARRDLADRTREERERAEQQLAAERRRAERELARRQREIDDAERRLLRTERRLRREAASSGRHVDLPRTPRRAARRSDSELLDAARAELGTRVPRLGLAATLALGAGLLLALGSTLSTDRVEQGQTRTLTVLDTAQADLRDAVSSLDTELVRYATGDPVPPDDAGRLPSVTAALEVLGREGIDPYAAERLSEAEPGLSGDAVSPVRAATAWQDTRRDMAYAVSSWDVERELEELRPGSALGTLLLWAGALVLVVAAVVLLRAGAKVASAFFVLAALSTSLLVVQDTQPGWRRAVVAHEEASDRPGGLQRVVEEDLRVVVGLRSLDPSQTEDDEYGYWNQHYGLEDGADPDGTVAQARADLGRVLTGDSSQQEQRTAALDLVAAADQARDPLEADLVTAREAVVAEATTGPSAGLLGAGLGLAVLLPFAGLGAESLARRRKETP</sequence>
<feature type="transmembrane region" description="Helical" evidence="2">
    <location>
        <begin position="266"/>
        <end position="287"/>
    </location>
</feature>
<feature type="region of interest" description="Disordered" evidence="1">
    <location>
        <begin position="81"/>
        <end position="106"/>
    </location>
</feature>
<proteinExistence type="predicted"/>
<keyword evidence="2" id="KW-0472">Membrane</keyword>
<dbReference type="STRING" id="767452.AVL62_02090"/>
<keyword evidence="2" id="KW-0812">Transmembrane</keyword>
<protein>
    <submittedName>
        <fullName evidence="3">Uncharacterized protein</fullName>
    </submittedName>
</protein>
<keyword evidence="4" id="KW-1185">Reference proteome</keyword>
<name>A0A0W8I5S3_9MICO</name>
<dbReference type="EMBL" id="LQBL01000028">
    <property type="protein sequence ID" value="KUG53595.1"/>
    <property type="molecule type" value="Genomic_DNA"/>
</dbReference>
<dbReference type="Proteomes" id="UP000054837">
    <property type="component" value="Unassembled WGS sequence"/>
</dbReference>
<keyword evidence="2" id="KW-1133">Transmembrane helix</keyword>
<reference evidence="3 4" key="1">
    <citation type="submission" date="2015-12" db="EMBL/GenBank/DDBJ databases">
        <title>Serinicoccus chungangenesis strain CD08_5 genome sequencing and assembly.</title>
        <authorList>
            <person name="Chander A.M."/>
            <person name="Kaur G."/>
            <person name="Nair G.R."/>
            <person name="Dhawan D.K."/>
            <person name="Kochhar R.K."/>
            <person name="Mayilraj S."/>
            <person name="Bhadada S.K."/>
        </authorList>
    </citation>
    <scope>NUCLEOTIDE SEQUENCE [LARGE SCALE GENOMIC DNA]</scope>
    <source>
        <strain evidence="3 4">CD08_5</strain>
    </source>
</reference>
<feature type="compositionally biased region" description="Basic and acidic residues" evidence="1">
    <location>
        <begin position="81"/>
        <end position="95"/>
    </location>
</feature>
<feature type="region of interest" description="Disordered" evidence="1">
    <location>
        <begin position="20"/>
        <end position="49"/>
    </location>
</feature>
<evidence type="ECO:0000256" key="1">
    <source>
        <dbReference type="SAM" id="MobiDB-lite"/>
    </source>
</evidence>
<evidence type="ECO:0000313" key="4">
    <source>
        <dbReference type="Proteomes" id="UP000054837"/>
    </source>
</evidence>